<dbReference type="PANTHER" id="PTHR10366">
    <property type="entry name" value="NAD DEPENDENT EPIMERASE/DEHYDRATASE"/>
    <property type="match status" value="1"/>
</dbReference>
<comment type="caution">
    <text evidence="3">The sequence shown here is derived from an EMBL/GenBank/DDBJ whole genome shotgun (WGS) entry which is preliminary data.</text>
</comment>
<proteinExistence type="predicted"/>
<dbReference type="SUPFAM" id="SSF51735">
    <property type="entry name" value="NAD(P)-binding Rossmann-fold domains"/>
    <property type="match status" value="1"/>
</dbReference>
<dbReference type="PANTHER" id="PTHR10366:SF563">
    <property type="entry name" value="CINNAMOYL-COA REDUCTASE 16"/>
    <property type="match status" value="1"/>
</dbReference>
<dbReference type="AlphaFoldDB" id="A0AA89BLI2"/>
<reference evidence="3" key="1">
    <citation type="submission" date="2022-12" db="EMBL/GenBank/DDBJ databases">
        <title>Draft genome assemblies for two species of Escallonia (Escalloniales).</title>
        <authorList>
            <person name="Chanderbali A."/>
            <person name="Dervinis C."/>
            <person name="Anghel I."/>
            <person name="Soltis D."/>
            <person name="Soltis P."/>
            <person name="Zapata F."/>
        </authorList>
    </citation>
    <scope>NUCLEOTIDE SEQUENCE</scope>
    <source>
        <strain evidence="3">UCBG64.0493</strain>
        <tissue evidence="3">Leaf</tissue>
    </source>
</reference>
<evidence type="ECO:0000313" key="3">
    <source>
        <dbReference type="EMBL" id="KAK3036031.1"/>
    </source>
</evidence>
<evidence type="ECO:0000256" key="2">
    <source>
        <dbReference type="ARBA" id="ARBA00023002"/>
    </source>
</evidence>
<dbReference type="Gene3D" id="3.40.50.720">
    <property type="entry name" value="NAD(P)-binding Rossmann-like Domain"/>
    <property type="match status" value="1"/>
</dbReference>
<keyword evidence="1" id="KW-0521">NADP</keyword>
<dbReference type="InterPro" id="IPR050425">
    <property type="entry name" value="NAD(P)_dehydrat-like"/>
</dbReference>
<organism evidence="3 4">
    <name type="scientific">Escallonia herrerae</name>
    <dbReference type="NCBI Taxonomy" id="1293975"/>
    <lineage>
        <taxon>Eukaryota</taxon>
        <taxon>Viridiplantae</taxon>
        <taxon>Streptophyta</taxon>
        <taxon>Embryophyta</taxon>
        <taxon>Tracheophyta</taxon>
        <taxon>Spermatophyta</taxon>
        <taxon>Magnoliopsida</taxon>
        <taxon>eudicotyledons</taxon>
        <taxon>Gunneridae</taxon>
        <taxon>Pentapetalae</taxon>
        <taxon>asterids</taxon>
        <taxon>campanulids</taxon>
        <taxon>Escalloniales</taxon>
        <taxon>Escalloniaceae</taxon>
        <taxon>Escallonia</taxon>
    </lineage>
</organism>
<protein>
    <submittedName>
        <fullName evidence="3">Uncharacterized protein</fullName>
    </submittedName>
</protein>
<keyword evidence="2" id="KW-0560">Oxidoreductase</keyword>
<dbReference type="InterPro" id="IPR036291">
    <property type="entry name" value="NAD(P)-bd_dom_sf"/>
</dbReference>
<evidence type="ECO:0000256" key="1">
    <source>
        <dbReference type="ARBA" id="ARBA00022857"/>
    </source>
</evidence>
<evidence type="ECO:0000313" key="4">
    <source>
        <dbReference type="Proteomes" id="UP001188597"/>
    </source>
</evidence>
<dbReference type="GO" id="GO:0016616">
    <property type="term" value="F:oxidoreductase activity, acting on the CH-OH group of donors, NAD or NADP as acceptor"/>
    <property type="evidence" value="ECO:0007669"/>
    <property type="project" value="TreeGrafter"/>
</dbReference>
<sequence>MLSWLTRFTYLTDRAPLHAVLVPPCVESEKDVSCLTTYQVHQKSFRYSMQTSTGQTDLMRPLKGCIGFFHVAHTTHFEETQTKQTVSGALGILQPCLKLKTVSVVTDESSWADVNYVRALKPVLASYFISKTLTEQAALQFAEKIDLVTVIPSLINGPFICPQCPGSVRSSSATISVISFTKFFIMHLLYAGDYDLYKHLLKMHMVYVDDVKLLDTGFNYKYGLEAMYDGAIECCKIKEHSEGLERCDRGCQACMRSKLEALRERLQQTVASQVELIFNRLNDLEVDSRLTMLERKVDVFAEELDDDRGEGCPFHQVGGATAQGPQGACRGALRRTSCL</sequence>
<dbReference type="Proteomes" id="UP001188597">
    <property type="component" value="Unassembled WGS sequence"/>
</dbReference>
<name>A0AA89BLI2_9ASTE</name>
<gene>
    <name evidence="3" type="ORF">RJ639_030732</name>
</gene>
<accession>A0AA89BLI2</accession>
<dbReference type="EMBL" id="JAVXUP010000159">
    <property type="protein sequence ID" value="KAK3036031.1"/>
    <property type="molecule type" value="Genomic_DNA"/>
</dbReference>
<keyword evidence="4" id="KW-1185">Reference proteome</keyword>